<evidence type="ECO:0000256" key="1">
    <source>
        <dbReference type="SAM" id="Coils"/>
    </source>
</evidence>
<dbReference type="Pfam" id="PF13455">
    <property type="entry name" value="MUG113"/>
    <property type="match status" value="1"/>
</dbReference>
<feature type="domain" description="Bacteriophage T5 Orf172 DNA-binding" evidence="2">
    <location>
        <begin position="376"/>
        <end position="459"/>
    </location>
</feature>
<dbReference type="Proteomes" id="UP001589747">
    <property type="component" value="Unassembled WGS sequence"/>
</dbReference>
<keyword evidence="4" id="KW-1185">Reference proteome</keyword>
<evidence type="ECO:0000259" key="2">
    <source>
        <dbReference type="SMART" id="SM00974"/>
    </source>
</evidence>
<feature type="coiled-coil region" evidence="1">
    <location>
        <begin position="8"/>
        <end position="38"/>
    </location>
</feature>
<keyword evidence="1" id="KW-0175">Coiled coil</keyword>
<dbReference type="EMBL" id="JBHMDO010000054">
    <property type="protein sequence ID" value="MFB9330927.1"/>
    <property type="molecule type" value="Genomic_DNA"/>
</dbReference>
<feature type="coiled-coil region" evidence="1">
    <location>
        <begin position="274"/>
        <end position="360"/>
    </location>
</feature>
<gene>
    <name evidence="3" type="ORF">ACFFSY_33730</name>
</gene>
<evidence type="ECO:0000313" key="3">
    <source>
        <dbReference type="EMBL" id="MFB9330927.1"/>
    </source>
</evidence>
<organism evidence="3 4">
    <name type="scientific">Paenibacillus aurantiacus</name>
    <dbReference type="NCBI Taxonomy" id="1936118"/>
    <lineage>
        <taxon>Bacteria</taxon>
        <taxon>Bacillati</taxon>
        <taxon>Bacillota</taxon>
        <taxon>Bacilli</taxon>
        <taxon>Bacillales</taxon>
        <taxon>Paenibacillaceae</taxon>
        <taxon>Paenibacillus</taxon>
    </lineage>
</organism>
<sequence>MLRKVFELFRLDKSLEEKKKQLAEIEVKINNMERLIEETIAPVRLAGEERAIQLIRAANEEATVIVESAKQDIVAVLSEKEKLTNENKQLEESNLKLTKEISKQEKTARKFKADVLGVQRLIEQFPNAVDFNAIGEQIKLLESAMNDGEVLDTIVHLNLHYKDSKALRAEMNANNKDIRNLLESYRSRYTTKANATIYELMVIGLQAELQNILYTLSYSNLDKAIENSKTLINKYLGICANGNANILPTVTRFLTELAPLFEMAIRIEFKYYVQKELEKEEQRKIREIMRQEAEEKRLLEEERKKIEKEEEKYIQEIERNKALLATETDTSKIAALEARLKELKEQVEKLEDAKEEIIKRANGKAGYVYVISNLGSFGEQMFKVGMTRRLDPMDRVEELGDASVPFKFDVHALVFSDDAVGLEQKLHTVLEKQRVNKINLRKEFFYATVDGLQQIVQEIDPTVEFIKTMTAAEYRQSLSFEEEETLSA</sequence>
<proteinExistence type="predicted"/>
<reference evidence="3 4" key="1">
    <citation type="submission" date="2024-09" db="EMBL/GenBank/DDBJ databases">
        <authorList>
            <person name="Sun Q."/>
            <person name="Mori K."/>
        </authorList>
    </citation>
    <scope>NUCLEOTIDE SEQUENCE [LARGE SCALE GENOMIC DNA]</scope>
    <source>
        <strain evidence="3 4">TISTR 2452</strain>
    </source>
</reference>
<dbReference type="RefSeq" id="WP_377502777.1">
    <property type="nucleotide sequence ID" value="NZ_JBHMDO010000054.1"/>
</dbReference>
<dbReference type="SMART" id="SM00974">
    <property type="entry name" value="T5orf172"/>
    <property type="match status" value="1"/>
</dbReference>
<feature type="coiled-coil region" evidence="1">
    <location>
        <begin position="66"/>
        <end position="107"/>
    </location>
</feature>
<protein>
    <submittedName>
        <fullName evidence="3">GIY-YIG nuclease family protein</fullName>
    </submittedName>
</protein>
<accession>A0ABV5L0B9</accession>
<dbReference type="InterPro" id="IPR018306">
    <property type="entry name" value="Phage_T5_Orf172_DNA-bd"/>
</dbReference>
<name>A0ABV5L0B9_9BACL</name>
<comment type="caution">
    <text evidence="3">The sequence shown here is derived from an EMBL/GenBank/DDBJ whole genome shotgun (WGS) entry which is preliminary data.</text>
</comment>
<evidence type="ECO:0000313" key="4">
    <source>
        <dbReference type="Proteomes" id="UP001589747"/>
    </source>
</evidence>